<protein>
    <recommendedName>
        <fullName evidence="3">CCHC-type domain-containing protein</fullName>
    </recommendedName>
</protein>
<proteinExistence type="predicted"/>
<dbReference type="PANTHER" id="PTHR47481">
    <property type="match status" value="1"/>
</dbReference>
<gene>
    <name evidence="2" type="ORF">FSB_LOCUS27975</name>
</gene>
<evidence type="ECO:0000256" key="1">
    <source>
        <dbReference type="SAM" id="MobiDB-lite"/>
    </source>
</evidence>
<feature type="region of interest" description="Disordered" evidence="1">
    <location>
        <begin position="224"/>
        <end position="266"/>
    </location>
</feature>
<dbReference type="EMBL" id="OIVN01002046">
    <property type="protein sequence ID" value="SPD00093.1"/>
    <property type="molecule type" value="Genomic_DNA"/>
</dbReference>
<evidence type="ECO:0000313" key="2">
    <source>
        <dbReference type="EMBL" id="SPD00093.1"/>
    </source>
</evidence>
<feature type="compositionally biased region" description="Polar residues" evidence="1">
    <location>
        <begin position="242"/>
        <end position="254"/>
    </location>
</feature>
<reference evidence="2" key="1">
    <citation type="submission" date="2018-02" db="EMBL/GenBank/DDBJ databases">
        <authorList>
            <person name="Cohen D.B."/>
            <person name="Kent A.D."/>
        </authorList>
    </citation>
    <scope>NUCLEOTIDE SEQUENCE</scope>
</reference>
<sequence>MHWMKWFKMCKSKWDGGMGFRDARLFNQALLARQCWRLLKFPHSLVFWVLKAKYFPNETFMNAKVPNNASFTWRSIMWAQQVIEKGTRWRVGDGEDIQIWKDRWLPSPTTFKVITPVPGLLGDARLSTFKNGDSTISDYFHKFTGLVDTLAAIDQPLKQEEQISFLLAGLGFEYESLVTTVQMRTDLISIEVLYGHLLAHELRLAQAKPKVDLSLAGAHFATRNGSSSRGGSSHGCGGHFPSNPQSGRNSSGQCPNRGRGRGRGFSNGSRPTCQICGKIGHLALTCYQRFDNSYSSDSNMQALLTTPQSHTDENWYADSGATHHLTADLANLNVHAEGYQGQEQIRVGLGYGENNVARPE</sequence>
<organism evidence="2">
    <name type="scientific">Fagus sylvatica</name>
    <name type="common">Beechnut</name>
    <dbReference type="NCBI Taxonomy" id="28930"/>
    <lineage>
        <taxon>Eukaryota</taxon>
        <taxon>Viridiplantae</taxon>
        <taxon>Streptophyta</taxon>
        <taxon>Embryophyta</taxon>
        <taxon>Tracheophyta</taxon>
        <taxon>Spermatophyta</taxon>
        <taxon>Magnoliopsida</taxon>
        <taxon>eudicotyledons</taxon>
        <taxon>Gunneridae</taxon>
        <taxon>Pentapetalae</taxon>
        <taxon>rosids</taxon>
        <taxon>fabids</taxon>
        <taxon>Fagales</taxon>
        <taxon>Fagaceae</taxon>
        <taxon>Fagus</taxon>
    </lineage>
</organism>
<name>A0A2N9GKM2_FAGSY</name>
<accession>A0A2N9GKM2</accession>
<dbReference type="PANTHER" id="PTHR47481:SF22">
    <property type="entry name" value="RETROTRANSPOSON GAG DOMAIN-CONTAINING PROTEIN"/>
    <property type="match status" value="1"/>
</dbReference>
<dbReference type="Pfam" id="PF14223">
    <property type="entry name" value="Retrotran_gag_2"/>
    <property type="match status" value="1"/>
</dbReference>
<dbReference type="AlphaFoldDB" id="A0A2N9GKM2"/>
<evidence type="ECO:0008006" key="3">
    <source>
        <dbReference type="Google" id="ProtNLM"/>
    </source>
</evidence>